<organism evidence="2 3">
    <name type="scientific">Candidatus Trichorickettsia mobilis</name>
    <dbReference type="NCBI Taxonomy" id="1346319"/>
    <lineage>
        <taxon>Bacteria</taxon>
        <taxon>Pseudomonadati</taxon>
        <taxon>Pseudomonadota</taxon>
        <taxon>Alphaproteobacteria</taxon>
        <taxon>Rickettsiales</taxon>
        <taxon>Rickettsiaceae</taxon>
        <taxon>Rickettsieae</taxon>
        <taxon>Candidatus Trichorickettsia</taxon>
    </lineage>
</organism>
<evidence type="ECO:0000313" key="2">
    <source>
        <dbReference type="EMBL" id="WPY00501.1"/>
    </source>
</evidence>
<dbReference type="InterPro" id="IPR007379">
    <property type="entry name" value="Tim44-like_dom"/>
</dbReference>
<evidence type="ECO:0000259" key="1">
    <source>
        <dbReference type="SMART" id="SM00978"/>
    </source>
</evidence>
<gene>
    <name evidence="2" type="ORF">Trichorick_00379</name>
</gene>
<protein>
    <submittedName>
        <fullName evidence="2">Tim44-like domain protein</fullName>
    </submittedName>
</protein>
<dbReference type="RefSeq" id="WP_323738560.1">
    <property type="nucleotide sequence ID" value="NZ_CP112932.1"/>
</dbReference>
<sequence>MSVQLLELLFFAGIAFLIINKLISTLGTTSDDDPAKRNSYFGENASLKDVTNTTVNSTNSAGIIKPNFLKKKVPDTIVNLPELIIMDNEQAIIQGLTELRDRMPSFNPGNFLRNAKSAFKMIIEAGVNNNTTMLEELVDKRYLSLFSDIVSSYGKIQETTNLEAKISEIYMFGNNVFIKVIFNGTEVTNNIANLYEEWTFSKSLIAMNNNWYLNNIERLQ</sequence>
<dbReference type="SMART" id="SM00978">
    <property type="entry name" value="Tim44"/>
    <property type="match status" value="1"/>
</dbReference>
<evidence type="ECO:0000313" key="3">
    <source>
        <dbReference type="Proteomes" id="UP001326613"/>
    </source>
</evidence>
<feature type="domain" description="Tim44-like" evidence="1">
    <location>
        <begin position="92"/>
        <end position="218"/>
    </location>
</feature>
<reference evidence="2 3" key="1">
    <citation type="submission" date="2022-10" db="EMBL/GenBank/DDBJ databases">
        <title>Host association and intracellularity evolved multiple times independently in the Rickettsiales.</title>
        <authorList>
            <person name="Castelli M."/>
            <person name="Nardi T."/>
            <person name="Gammuto L."/>
            <person name="Bellinzona G."/>
            <person name="Sabaneyeva E."/>
            <person name="Potekhin A."/>
            <person name="Serra V."/>
            <person name="Petroni G."/>
            <person name="Sassera D."/>
        </authorList>
    </citation>
    <scope>NUCLEOTIDE SEQUENCE [LARGE SCALE GENOMIC DNA]</scope>
    <source>
        <strain evidence="2 3">Kr 154-4</strain>
    </source>
</reference>
<dbReference type="SUPFAM" id="SSF54427">
    <property type="entry name" value="NTF2-like"/>
    <property type="match status" value="1"/>
</dbReference>
<proteinExistence type="predicted"/>
<keyword evidence="3" id="KW-1185">Reference proteome</keyword>
<dbReference type="Gene3D" id="3.10.450.240">
    <property type="match status" value="1"/>
</dbReference>
<accession>A0ABZ0URQ5</accession>
<dbReference type="Pfam" id="PF04280">
    <property type="entry name" value="Tim44"/>
    <property type="match status" value="1"/>
</dbReference>
<dbReference type="EMBL" id="CP112932">
    <property type="protein sequence ID" value="WPY00501.1"/>
    <property type="molecule type" value="Genomic_DNA"/>
</dbReference>
<dbReference type="InterPro" id="IPR032710">
    <property type="entry name" value="NTF2-like_dom_sf"/>
</dbReference>
<dbReference type="Proteomes" id="UP001326613">
    <property type="component" value="Chromosome"/>
</dbReference>
<name>A0ABZ0URQ5_9RICK</name>